<feature type="region of interest" description="Disordered" evidence="1">
    <location>
        <begin position="1"/>
        <end position="24"/>
    </location>
</feature>
<keyword evidence="2" id="KW-0732">Signal</keyword>
<comment type="caution">
    <text evidence="3">The sequence shown here is derived from an EMBL/GenBank/DDBJ whole genome shotgun (WGS) entry which is preliminary data.</text>
</comment>
<dbReference type="Gene3D" id="1.20.5.320">
    <property type="entry name" value="6-Phosphogluconate Dehydrogenase, domain 3"/>
    <property type="match status" value="1"/>
</dbReference>
<feature type="compositionally biased region" description="Low complexity" evidence="1">
    <location>
        <begin position="94"/>
        <end position="117"/>
    </location>
</feature>
<reference evidence="3" key="1">
    <citation type="submission" date="2022-12" db="EMBL/GenBank/DDBJ databases">
        <title>Reference genome sequencing for broad-spectrum identification of bacterial and archaeal isolates by mass spectrometry.</title>
        <authorList>
            <person name="Sekiguchi Y."/>
            <person name="Tourlousse D.M."/>
        </authorList>
    </citation>
    <scope>NUCLEOTIDE SEQUENCE</scope>
    <source>
        <strain evidence="3">14</strain>
    </source>
</reference>
<protein>
    <recommendedName>
        <fullName evidence="5">Collagen-like protein</fullName>
    </recommendedName>
</protein>
<evidence type="ECO:0000313" key="4">
    <source>
        <dbReference type="Proteomes" id="UP001144396"/>
    </source>
</evidence>
<evidence type="ECO:0000256" key="1">
    <source>
        <dbReference type="SAM" id="MobiDB-lite"/>
    </source>
</evidence>
<sequence>MRSTDHPGTPVRPSRSRAPGRRTAATGATLVALAAVLVTGTAVAADETPTEFHACLDDKGRLADVTFGGEAPECGAKATAVSWSARGAEGVAGPKGEPGPQGEQGEPGPAGPQGEPGELPDQQCPEGTFVTGIADGVLACSTLEGDHAPQSLTPLQVRVQPISVCLDDGTECAPAAVDEALLDEIWAQAAIDVVVLPAETLDSTRLVEAECGGAFLDEVEAVLPDSLREPAPLKLFIANCAEVGGNGWVGFNGMSVHPELIDAAPIVVARYVGYNLGLSTRQLADPAYQPGALMNPTILDSGNLLLEDEISQARESRFLEPVAG</sequence>
<evidence type="ECO:0000256" key="2">
    <source>
        <dbReference type="SAM" id="SignalP"/>
    </source>
</evidence>
<feature type="chain" id="PRO_5040951741" description="Collagen-like protein" evidence="2">
    <location>
        <begin position="45"/>
        <end position="324"/>
    </location>
</feature>
<feature type="region of interest" description="Disordered" evidence="1">
    <location>
        <begin position="86"/>
        <end position="126"/>
    </location>
</feature>
<dbReference type="Proteomes" id="UP001144396">
    <property type="component" value="Unassembled WGS sequence"/>
</dbReference>
<dbReference type="RefSeq" id="WP_281884823.1">
    <property type="nucleotide sequence ID" value="NZ_BSDP01000001.1"/>
</dbReference>
<accession>A0A9W6CYB8</accession>
<gene>
    <name evidence="3" type="ORF">ARHIZOSPH14_21470</name>
</gene>
<keyword evidence="4" id="KW-1185">Reference proteome</keyword>
<name>A0A9W6CYB8_9MICO</name>
<dbReference type="AlphaFoldDB" id="A0A9W6CYB8"/>
<feature type="signal peptide" evidence="2">
    <location>
        <begin position="1"/>
        <end position="44"/>
    </location>
</feature>
<evidence type="ECO:0000313" key="3">
    <source>
        <dbReference type="EMBL" id="GLI27905.1"/>
    </source>
</evidence>
<evidence type="ECO:0008006" key="5">
    <source>
        <dbReference type="Google" id="ProtNLM"/>
    </source>
</evidence>
<dbReference type="EMBL" id="BSDP01000001">
    <property type="protein sequence ID" value="GLI27905.1"/>
    <property type="molecule type" value="Genomic_DNA"/>
</dbReference>
<organism evidence="3 4">
    <name type="scientific">Agromyces rhizosphaerae</name>
    <dbReference type="NCBI Taxonomy" id="88374"/>
    <lineage>
        <taxon>Bacteria</taxon>
        <taxon>Bacillati</taxon>
        <taxon>Actinomycetota</taxon>
        <taxon>Actinomycetes</taxon>
        <taxon>Micrococcales</taxon>
        <taxon>Microbacteriaceae</taxon>
        <taxon>Agromyces</taxon>
    </lineage>
</organism>
<proteinExistence type="predicted"/>